<reference evidence="1 2" key="1">
    <citation type="submission" date="2013-02" db="EMBL/GenBank/DDBJ databases">
        <title>The Genome Sequence of Enterococcus villorum ATCC_700913.</title>
        <authorList>
            <consortium name="The Broad Institute Genome Sequencing Platform"/>
            <consortium name="The Broad Institute Genome Sequencing Center for Infectious Disease"/>
            <person name="Earl A.M."/>
            <person name="Gilmore M.S."/>
            <person name="Lebreton F."/>
            <person name="Walker B."/>
            <person name="Young S.K."/>
            <person name="Zeng Q."/>
            <person name="Gargeya S."/>
            <person name="Fitzgerald M."/>
            <person name="Haas B."/>
            <person name="Abouelleil A."/>
            <person name="Alvarado L."/>
            <person name="Arachchi H.M."/>
            <person name="Berlin A.M."/>
            <person name="Chapman S.B."/>
            <person name="Dewar J."/>
            <person name="Goldberg J."/>
            <person name="Griggs A."/>
            <person name="Gujja S."/>
            <person name="Hansen M."/>
            <person name="Howarth C."/>
            <person name="Imamovic A."/>
            <person name="Larimer J."/>
            <person name="McCowan C."/>
            <person name="Murphy C."/>
            <person name="Neiman D."/>
            <person name="Pearson M."/>
            <person name="Priest M."/>
            <person name="Roberts A."/>
            <person name="Saif S."/>
            <person name="Shea T."/>
            <person name="Sisk P."/>
            <person name="Sykes S."/>
            <person name="Wortman J."/>
            <person name="Nusbaum C."/>
            <person name="Birren B."/>
        </authorList>
    </citation>
    <scope>NUCLEOTIDE SEQUENCE [LARGE SCALE GENOMIC DNA]</scope>
    <source>
        <strain evidence="1 2">ATCC 700913</strain>
    </source>
</reference>
<protein>
    <submittedName>
        <fullName evidence="1">Uncharacterized protein</fullName>
    </submittedName>
</protein>
<sequence length="148" mass="15576">EALLTTSNISEDPAVQNAVAAVDALYTDNTHTALSPKATKDTINAAKKLILKAAGKCDIRTLSNLCLQAEALLTTSNISEDSDVQNALAAVNALFTDDSYTTLSPTTTIETIQATKNLISKAIGKCDVVSLNTLCLQAETLLMLGTNF</sequence>
<organism evidence="1 2">
    <name type="scientific">Enterococcus villorum ATCC 700913</name>
    <dbReference type="NCBI Taxonomy" id="1158604"/>
    <lineage>
        <taxon>Bacteria</taxon>
        <taxon>Bacillati</taxon>
        <taxon>Bacillota</taxon>
        <taxon>Bacilli</taxon>
        <taxon>Lactobacillales</taxon>
        <taxon>Enterococcaceae</taxon>
        <taxon>Enterococcus</taxon>
    </lineage>
</organism>
<dbReference type="EMBL" id="AJAN01000036">
    <property type="protein sequence ID" value="EOH86129.1"/>
    <property type="molecule type" value="Genomic_DNA"/>
</dbReference>
<evidence type="ECO:0000313" key="1">
    <source>
        <dbReference type="EMBL" id="EOH86129.1"/>
    </source>
</evidence>
<feature type="non-terminal residue" evidence="1">
    <location>
        <position position="1"/>
    </location>
</feature>
<evidence type="ECO:0000313" key="2">
    <source>
        <dbReference type="Proteomes" id="UP000013866"/>
    </source>
</evidence>
<dbReference type="Proteomes" id="UP000013866">
    <property type="component" value="Unassembled WGS sequence"/>
</dbReference>
<accession>A0ABN0KDS3</accession>
<proteinExistence type="predicted"/>
<keyword evidence="2" id="KW-1185">Reference proteome</keyword>
<dbReference type="RefSeq" id="WP_010752352.1">
    <property type="nucleotide sequence ID" value="NZ_KB946287.1"/>
</dbReference>
<comment type="caution">
    <text evidence="1">The sequence shown here is derived from an EMBL/GenBank/DDBJ whole genome shotgun (WGS) entry which is preliminary data.</text>
</comment>
<name>A0ABN0KDS3_9ENTE</name>
<gene>
    <name evidence="1" type="ORF">UAO_02514</name>
</gene>